<accession>A0ABY9XVW7</accession>
<evidence type="ECO:0000313" key="2">
    <source>
        <dbReference type="Proteomes" id="UP001302806"/>
    </source>
</evidence>
<dbReference type="SMART" id="SM00710">
    <property type="entry name" value="PbH1"/>
    <property type="match status" value="6"/>
</dbReference>
<sequence>MKKIILVITLLITTSIFAQKNIVGGVVMNRGAKGEPGIDDSKNIKYLTALEVGLVGGDINTTSPFTTQEYDDAYNNGINLATAIKNAYDNGFRGVVVERGTYPLASNAGSTTIASGSASIAMLLTGLKDFNINFNGSTFFLIYDSNNKSTYDTSADAAHLLPYQGIRIEKSTNLSITNLEMRGDNYMRSWITGEDGDIGCYGIVLSKGTVGIKIENYIGHGFRCEPLAINAGGTGYKSLTWTSGGIDPSTGDEIVETGSFRTQLVEAITTTGTYELINNSVTLIGSGYVRELKFKNSIFQIAYYDASSVFIMSETSAQNKLNHLPVNCKYVRYTVFDETEVTPDYSSIIMTSGTPRSLEVNNSQFFYNMRGGIAGCANNTIIRNSVFHNIGQVIEDKLGWMAYNDTTTFGINVEDGMSDFLRIEGCRFENVDHAFLTPACQTIIFKNNISEGNTYSSVINTVKYAEVSGNIFYGNNYTDGLSVLSDSDRTGRSTKITNNTFVNSKLTATAINDDKNNIYISGNDYINTKVEYEGNVIADKNVHSGFVGAFTSPVSAINVLLFNDIIEEKEGFGSWQRYVISARNKISSSIINIKNSVARNTITDAIDVPSIYYKSETEQTISYEWDISNVIEQNQYGTTYENLNLYYGSGNSYDSLPNLTVNFNNTKLINSRFNLGRRTTINGGVLTLNFNNCVLDFTDASSLYILTNSYTNTGGQLIMNFDNCTFKSDTSKTIAITTGVSIVGLTTNLEDCNFYNVIITGSTEPIQSKLPDENCPTYADNSTALAALGSGYYYKLTSTGEFKITY</sequence>
<dbReference type="SUPFAM" id="SSF51126">
    <property type="entry name" value="Pectin lyase-like"/>
    <property type="match status" value="1"/>
</dbReference>
<name>A0ABY9XVW7_9FLAO</name>
<dbReference type="InterPro" id="IPR006626">
    <property type="entry name" value="PbH1"/>
</dbReference>
<dbReference type="Proteomes" id="UP001302806">
    <property type="component" value="Chromosome"/>
</dbReference>
<proteinExistence type="predicted"/>
<dbReference type="InterPro" id="IPR011050">
    <property type="entry name" value="Pectin_lyase_fold/virulence"/>
</dbReference>
<protein>
    <submittedName>
        <fullName evidence="1">Right-handed parallel beta-helix repeat-containing protein</fullName>
    </submittedName>
</protein>
<dbReference type="EMBL" id="CP134537">
    <property type="protein sequence ID" value="WNH10054.1"/>
    <property type="molecule type" value="Genomic_DNA"/>
</dbReference>
<dbReference type="InterPro" id="IPR012334">
    <property type="entry name" value="Pectin_lyas_fold"/>
</dbReference>
<dbReference type="RefSeq" id="WP_415866403.1">
    <property type="nucleotide sequence ID" value="NZ_CP134537.1"/>
</dbReference>
<evidence type="ECO:0000313" key="1">
    <source>
        <dbReference type="EMBL" id="WNH10054.1"/>
    </source>
</evidence>
<dbReference type="Gene3D" id="2.160.20.10">
    <property type="entry name" value="Single-stranded right-handed beta-helix, Pectin lyase-like"/>
    <property type="match status" value="1"/>
</dbReference>
<gene>
    <name evidence="1" type="ORF">RHP51_04975</name>
</gene>
<organism evidence="1 2">
    <name type="scientific">Thalassobellus suaedae</name>
    <dbReference type="NCBI Taxonomy" id="3074124"/>
    <lineage>
        <taxon>Bacteria</taxon>
        <taxon>Pseudomonadati</taxon>
        <taxon>Bacteroidota</taxon>
        <taxon>Flavobacteriia</taxon>
        <taxon>Flavobacteriales</taxon>
        <taxon>Flavobacteriaceae</taxon>
        <taxon>Thalassobellus</taxon>
    </lineage>
</organism>
<reference evidence="1 2" key="1">
    <citation type="submission" date="2023-09" db="EMBL/GenBank/DDBJ databases">
        <title>Thalassobella suaedae gen. nov., sp. nov., a marine bacterium of the family Flavobacteriaceae isolated from a halophyte Suaeda japonica.</title>
        <authorList>
            <person name="Lee S.Y."/>
            <person name="Hwang C.Y."/>
        </authorList>
    </citation>
    <scope>NUCLEOTIDE SEQUENCE [LARGE SCALE GENOMIC DNA]</scope>
    <source>
        <strain evidence="1 2">HL-DH14</strain>
    </source>
</reference>